<evidence type="ECO:0000313" key="2">
    <source>
        <dbReference type="EMBL" id="TNN39126.1"/>
    </source>
</evidence>
<dbReference type="EMBL" id="SRLO01001306">
    <property type="protein sequence ID" value="TNN39126.1"/>
    <property type="molecule type" value="Genomic_DNA"/>
</dbReference>
<reference evidence="2 3" key="1">
    <citation type="submission" date="2019-03" db="EMBL/GenBank/DDBJ databases">
        <title>First draft genome of Liparis tanakae, snailfish: a comprehensive survey of snailfish specific genes.</title>
        <authorList>
            <person name="Kim W."/>
            <person name="Song I."/>
            <person name="Jeong J.-H."/>
            <person name="Kim D."/>
            <person name="Kim S."/>
            <person name="Ryu S."/>
            <person name="Song J.Y."/>
            <person name="Lee S.K."/>
        </authorList>
    </citation>
    <scope>NUCLEOTIDE SEQUENCE [LARGE SCALE GENOMIC DNA]</scope>
    <source>
        <tissue evidence="2">Muscle</tissue>
    </source>
</reference>
<gene>
    <name evidence="2" type="ORF">EYF80_050690</name>
</gene>
<dbReference type="Proteomes" id="UP000314294">
    <property type="component" value="Unassembled WGS sequence"/>
</dbReference>
<protein>
    <submittedName>
        <fullName evidence="2">Uncharacterized protein</fullName>
    </submittedName>
</protein>
<evidence type="ECO:0000256" key="1">
    <source>
        <dbReference type="SAM" id="MobiDB-lite"/>
    </source>
</evidence>
<sequence>MMHSGRKTDYGGVQRASQRSHGDRSLGGRESVGVATERGQRSLTLPFCLRGSMLRLSAPMSTMVPSWKPSAGCGAHTGFPSSIALQHTPQV</sequence>
<proteinExistence type="predicted"/>
<name>A0A4Z2FD09_9TELE</name>
<evidence type="ECO:0000313" key="3">
    <source>
        <dbReference type="Proteomes" id="UP000314294"/>
    </source>
</evidence>
<comment type="caution">
    <text evidence="2">The sequence shown here is derived from an EMBL/GenBank/DDBJ whole genome shotgun (WGS) entry which is preliminary data.</text>
</comment>
<organism evidence="2 3">
    <name type="scientific">Liparis tanakae</name>
    <name type="common">Tanaka's snailfish</name>
    <dbReference type="NCBI Taxonomy" id="230148"/>
    <lineage>
        <taxon>Eukaryota</taxon>
        <taxon>Metazoa</taxon>
        <taxon>Chordata</taxon>
        <taxon>Craniata</taxon>
        <taxon>Vertebrata</taxon>
        <taxon>Euteleostomi</taxon>
        <taxon>Actinopterygii</taxon>
        <taxon>Neopterygii</taxon>
        <taxon>Teleostei</taxon>
        <taxon>Neoteleostei</taxon>
        <taxon>Acanthomorphata</taxon>
        <taxon>Eupercaria</taxon>
        <taxon>Perciformes</taxon>
        <taxon>Cottioidei</taxon>
        <taxon>Cottales</taxon>
        <taxon>Liparidae</taxon>
        <taxon>Liparis</taxon>
    </lineage>
</organism>
<feature type="region of interest" description="Disordered" evidence="1">
    <location>
        <begin position="1"/>
        <end position="37"/>
    </location>
</feature>
<dbReference type="AlphaFoldDB" id="A0A4Z2FD09"/>
<accession>A0A4Z2FD09</accession>
<keyword evidence="3" id="KW-1185">Reference proteome</keyword>